<feature type="signal peptide" evidence="2">
    <location>
        <begin position="1"/>
        <end position="29"/>
    </location>
</feature>
<dbReference type="Proteomes" id="UP000053271">
    <property type="component" value="Unassembled WGS sequence"/>
</dbReference>
<dbReference type="STRING" id="68231.AQJ30_31770"/>
<evidence type="ECO:0000256" key="1">
    <source>
        <dbReference type="SAM" id="MobiDB-lite"/>
    </source>
</evidence>
<accession>A0A117QKT6</accession>
<keyword evidence="2" id="KW-0732">Signal</keyword>
<dbReference type="AlphaFoldDB" id="A0A117QKT6"/>
<evidence type="ECO:0008006" key="5">
    <source>
        <dbReference type="Google" id="ProtNLM"/>
    </source>
</evidence>
<feature type="region of interest" description="Disordered" evidence="1">
    <location>
        <begin position="156"/>
        <end position="177"/>
    </location>
</feature>
<organism evidence="3 4">
    <name type="scientific">Streptomyces longwoodensis</name>
    <dbReference type="NCBI Taxonomy" id="68231"/>
    <lineage>
        <taxon>Bacteria</taxon>
        <taxon>Bacillati</taxon>
        <taxon>Actinomycetota</taxon>
        <taxon>Actinomycetes</taxon>
        <taxon>Kitasatosporales</taxon>
        <taxon>Streptomycetaceae</taxon>
        <taxon>Streptomyces</taxon>
    </lineage>
</organism>
<protein>
    <recommendedName>
        <fullName evidence="5">Serine/threonine protein kinase</fullName>
    </recommendedName>
</protein>
<proteinExistence type="predicted"/>
<evidence type="ECO:0000313" key="3">
    <source>
        <dbReference type="EMBL" id="KUN33838.1"/>
    </source>
</evidence>
<name>A0A117QKT6_9ACTN</name>
<feature type="region of interest" description="Disordered" evidence="1">
    <location>
        <begin position="35"/>
        <end position="70"/>
    </location>
</feature>
<reference evidence="3 4" key="1">
    <citation type="submission" date="2015-10" db="EMBL/GenBank/DDBJ databases">
        <title>Draft genome sequence of Streptomyces longwoodensis DSM 41677, type strain for the species Streptomyces longwoodensis.</title>
        <authorList>
            <person name="Ruckert C."/>
            <person name="Winkler A."/>
            <person name="Kalinowski J."/>
            <person name="Kampfer P."/>
            <person name="Glaeser S."/>
        </authorList>
    </citation>
    <scope>NUCLEOTIDE SEQUENCE [LARGE SCALE GENOMIC DNA]</scope>
    <source>
        <strain evidence="3 4">DSM 41677</strain>
    </source>
</reference>
<dbReference type="EMBL" id="LMWS01000043">
    <property type="protein sequence ID" value="KUN33838.1"/>
    <property type="molecule type" value="Genomic_DNA"/>
</dbReference>
<feature type="compositionally biased region" description="Low complexity" evidence="1">
    <location>
        <begin position="42"/>
        <end position="70"/>
    </location>
</feature>
<keyword evidence="4" id="KW-1185">Reference proteome</keyword>
<sequence>MECAVTSVTYSRRCTWAAAAALTGALVLAGCSDDGGDPDGKASPTPSATATADTGGADGTDGSPSASATAAAGSLEGSWLGTVDGEAVVLMVTGGKAALYATGGTVCSGSAGGQAGARTIRLSCASGKKTRTTGTVDSVNGSTLRVTWQGGAGQETYTKAESGGGWPSGLPTTGLGS</sequence>
<feature type="chain" id="PRO_5038444482" description="Serine/threonine protein kinase" evidence="2">
    <location>
        <begin position="30"/>
        <end position="177"/>
    </location>
</feature>
<evidence type="ECO:0000256" key="2">
    <source>
        <dbReference type="SAM" id="SignalP"/>
    </source>
</evidence>
<comment type="caution">
    <text evidence="3">The sequence shown here is derived from an EMBL/GenBank/DDBJ whole genome shotgun (WGS) entry which is preliminary data.</text>
</comment>
<evidence type="ECO:0000313" key="4">
    <source>
        <dbReference type="Proteomes" id="UP000053271"/>
    </source>
</evidence>
<gene>
    <name evidence="3" type="ORF">AQJ30_31770</name>
</gene>